<name>A0ABW6C6H0_RAHSY</name>
<dbReference type="EMBL" id="JBHUCJ010000014">
    <property type="protein sequence ID" value="MFD3223558.1"/>
    <property type="molecule type" value="Genomic_DNA"/>
</dbReference>
<reference evidence="1 2" key="1">
    <citation type="submission" date="2024-09" db="EMBL/GenBank/DDBJ databases">
        <title>Genomes of Rahnella.</title>
        <authorList>
            <person name="Mnguni F.C."/>
            <person name="Shin G.Y."/>
            <person name="Coutinho T."/>
        </authorList>
    </citation>
    <scope>NUCLEOTIDE SEQUENCE [LARGE SCALE GENOMIC DNA]</scope>
    <source>
        <strain evidence="1 2">20WA0057</strain>
    </source>
</reference>
<evidence type="ECO:0000313" key="2">
    <source>
        <dbReference type="Proteomes" id="UP001598201"/>
    </source>
</evidence>
<organism evidence="1 2">
    <name type="scientific">Rahnella sp. (strain Y9602)</name>
    <dbReference type="NCBI Taxonomy" id="2703885"/>
    <lineage>
        <taxon>Bacteria</taxon>
        <taxon>Pseudomonadati</taxon>
        <taxon>Pseudomonadota</taxon>
        <taxon>Gammaproteobacteria</taxon>
        <taxon>Enterobacterales</taxon>
        <taxon>Yersiniaceae</taxon>
        <taxon>Rahnella</taxon>
    </lineage>
</organism>
<dbReference type="Proteomes" id="UP001598201">
    <property type="component" value="Unassembled WGS sequence"/>
</dbReference>
<accession>A0ABW6C6H0</accession>
<protein>
    <submittedName>
        <fullName evidence="1">Uncharacterized protein</fullName>
    </submittedName>
</protein>
<gene>
    <name evidence="1" type="ORF">ACFPK4_08425</name>
</gene>
<dbReference type="RefSeq" id="WP_379671734.1">
    <property type="nucleotide sequence ID" value="NZ_JBHUCJ010000014.1"/>
</dbReference>
<comment type="caution">
    <text evidence="1">The sequence shown here is derived from an EMBL/GenBank/DDBJ whole genome shotgun (WGS) entry which is preliminary data.</text>
</comment>
<keyword evidence="2" id="KW-1185">Reference proteome</keyword>
<sequence>MMLNKTRLTSAEFRAALLRHYISQAFISLMVSKHGKSVFIADGEIISLSLDKVAANIIYHIEHPFIQKLGATEGGRLAAQELNKMLKPGFMSEAMQLSCYGTMRLCRVYQDIIYGAPDGEFPAGSCITDEQDGEATL</sequence>
<proteinExistence type="predicted"/>
<evidence type="ECO:0000313" key="1">
    <source>
        <dbReference type="EMBL" id="MFD3223558.1"/>
    </source>
</evidence>